<feature type="domain" description="Tyr recombinase" evidence="4">
    <location>
        <begin position="1"/>
        <end position="130"/>
    </location>
</feature>
<organism evidence="5 6">
    <name type="scientific">Legionella pneumophila</name>
    <dbReference type="NCBI Taxonomy" id="446"/>
    <lineage>
        <taxon>Bacteria</taxon>
        <taxon>Pseudomonadati</taxon>
        <taxon>Pseudomonadota</taxon>
        <taxon>Gammaproteobacteria</taxon>
        <taxon>Legionellales</taxon>
        <taxon>Legionellaceae</taxon>
        <taxon>Legionella</taxon>
    </lineage>
</organism>
<dbReference type="SUPFAM" id="SSF56349">
    <property type="entry name" value="DNA breaking-rejoining enzymes"/>
    <property type="match status" value="1"/>
</dbReference>
<dbReference type="AlphaFoldDB" id="A0AAN5PF51"/>
<evidence type="ECO:0000259" key="4">
    <source>
        <dbReference type="PROSITE" id="PS51898"/>
    </source>
</evidence>
<dbReference type="PANTHER" id="PTHR30629">
    <property type="entry name" value="PROPHAGE INTEGRASE"/>
    <property type="match status" value="1"/>
</dbReference>
<comment type="caution">
    <text evidence="5">The sequence shown here is derived from an EMBL/GenBank/DDBJ whole genome shotgun (WGS) entry which is preliminary data.</text>
</comment>
<dbReference type="Proteomes" id="UP000866496">
    <property type="component" value="Unassembled WGS sequence"/>
</dbReference>
<dbReference type="GO" id="GO:0015074">
    <property type="term" value="P:DNA integration"/>
    <property type="evidence" value="ECO:0007669"/>
    <property type="project" value="UniProtKB-KW"/>
</dbReference>
<dbReference type="PANTHER" id="PTHR30629:SF2">
    <property type="entry name" value="PROPHAGE INTEGRASE INTS-RELATED"/>
    <property type="match status" value="1"/>
</dbReference>
<dbReference type="Pfam" id="PF00589">
    <property type="entry name" value="Phage_integrase"/>
    <property type="match status" value="1"/>
</dbReference>
<dbReference type="Gene3D" id="1.10.443.10">
    <property type="entry name" value="Intergrase catalytic core"/>
    <property type="match status" value="1"/>
</dbReference>
<dbReference type="InterPro" id="IPR011010">
    <property type="entry name" value="DNA_brk_join_enz"/>
</dbReference>
<dbReference type="PROSITE" id="PS51898">
    <property type="entry name" value="TYR_RECOMBINASE"/>
    <property type="match status" value="1"/>
</dbReference>
<evidence type="ECO:0000313" key="6">
    <source>
        <dbReference type="Proteomes" id="UP000866496"/>
    </source>
</evidence>
<keyword evidence="2" id="KW-0229">DNA integration</keyword>
<comment type="similarity">
    <text evidence="1">Belongs to the 'phage' integrase family.</text>
</comment>
<reference evidence="5" key="1">
    <citation type="journal article" date="2018" name="Genome Biol.">
        <title>SKESA: strategic k-mer extension for scrupulous assemblies.</title>
        <authorList>
            <person name="Souvorov A."/>
            <person name="Agarwala R."/>
            <person name="Lipman D.J."/>
        </authorList>
    </citation>
    <scope>NUCLEOTIDE SEQUENCE</scope>
    <source>
        <strain evidence="5">AZ00058701</strain>
    </source>
</reference>
<name>A0AAN5PF51_LEGPN</name>
<dbReference type="InterPro" id="IPR050808">
    <property type="entry name" value="Phage_Integrase"/>
</dbReference>
<dbReference type="EMBL" id="DACWHX010000001">
    <property type="protein sequence ID" value="HAU1878688.1"/>
    <property type="molecule type" value="Genomic_DNA"/>
</dbReference>
<evidence type="ECO:0000313" key="5">
    <source>
        <dbReference type="EMBL" id="HAU1878688.1"/>
    </source>
</evidence>
<dbReference type="GO" id="GO:0003677">
    <property type="term" value="F:DNA binding"/>
    <property type="evidence" value="ECO:0007669"/>
    <property type="project" value="InterPro"/>
</dbReference>
<gene>
    <name evidence="5" type="ORF">JBJ86_00270</name>
</gene>
<dbReference type="GO" id="GO:0006310">
    <property type="term" value="P:DNA recombination"/>
    <property type="evidence" value="ECO:0007669"/>
    <property type="project" value="UniProtKB-KW"/>
</dbReference>
<evidence type="ECO:0000256" key="1">
    <source>
        <dbReference type="ARBA" id="ARBA00008857"/>
    </source>
</evidence>
<reference evidence="5" key="2">
    <citation type="submission" date="2019-10" db="EMBL/GenBank/DDBJ databases">
        <authorList>
            <consortium name="NCBI Pathogen Detection Project"/>
        </authorList>
    </citation>
    <scope>NUCLEOTIDE SEQUENCE</scope>
    <source>
        <strain evidence="5">AZ00058701</strain>
    </source>
</reference>
<protein>
    <submittedName>
        <fullName evidence="5">Tyrosine-type recombinase/integrase</fullName>
    </submittedName>
</protein>
<sequence length="162" mass="18313">MDFEQSLWTIPSSHTKNALVMKIHLTPLTQSLFELLKAETNSSFVIPGLNDEEPLTDKAIAKAVSRIQTRVGIPHWTAHDLRRTFATQLGEALHVDPVVIEKCLGHKMPKIMATYNKNEMLPQRKEALIRWEERIKQLIGSDSLKLAVYCKTALNKAEITIG</sequence>
<evidence type="ECO:0000256" key="3">
    <source>
        <dbReference type="ARBA" id="ARBA00023172"/>
    </source>
</evidence>
<dbReference type="InterPro" id="IPR002104">
    <property type="entry name" value="Integrase_catalytic"/>
</dbReference>
<evidence type="ECO:0000256" key="2">
    <source>
        <dbReference type="ARBA" id="ARBA00022908"/>
    </source>
</evidence>
<accession>A0AAN5PF51</accession>
<keyword evidence="3" id="KW-0233">DNA recombination</keyword>
<dbReference type="InterPro" id="IPR013762">
    <property type="entry name" value="Integrase-like_cat_sf"/>
</dbReference>
<proteinExistence type="inferred from homology"/>